<sequence length="385" mass="43835">MSEFLKALIVSISTHHGINDKSKLTHLIADKFSLTQDRAVYYCADFAIRFSSSKNESFSNTVLSLSNLQKVDDRPFIACLVTPQKNYLHLANSTFLKKISHSSQELRENNIRGSINGSDIMREFEGIRNFPDNFERLFNIHHGLGFEGNLVRLVEATNDISPTGRKYLVTEAARLTIMDAPERSVKFVASPDAAELKRELDEKVRCFRNEILLAALIENVNVRGRIIEYLIAGEDERLQQELIAALRDGRNSLPQFKTENSLGDYTRIFDEYHTETDVKTKIMILNSNPKAYNLDKMLEFLATENSIFMFYFVGVDPDKIANTVLVSMFQTKLLRSTILLKHWAGRNSRGVSQFEGKTIGRLIANPESDIEKQAAREFLDKVVNI</sequence>
<accession>A0A1A8XWJ9</accession>
<dbReference type="Proteomes" id="UP000199169">
    <property type="component" value="Unassembled WGS sequence"/>
</dbReference>
<dbReference type="EMBL" id="FLQX01000135">
    <property type="protein sequence ID" value="SBT08383.1"/>
    <property type="molecule type" value="Genomic_DNA"/>
</dbReference>
<name>A0A1A8XWJ9_9PROT</name>
<organism evidence="1 2">
    <name type="scientific">Candidatus Accumulibacter aalborgensis</name>
    <dbReference type="NCBI Taxonomy" id="1860102"/>
    <lineage>
        <taxon>Bacteria</taxon>
        <taxon>Pseudomonadati</taxon>
        <taxon>Pseudomonadota</taxon>
        <taxon>Betaproteobacteria</taxon>
        <taxon>Candidatus Accumulibacter</taxon>
    </lineage>
</organism>
<evidence type="ECO:0000313" key="1">
    <source>
        <dbReference type="EMBL" id="SBT08383.1"/>
    </source>
</evidence>
<dbReference type="STRING" id="1860102.ACCAA_570006"/>
<keyword evidence="2" id="KW-1185">Reference proteome</keyword>
<reference evidence="2" key="1">
    <citation type="submission" date="2016-06" db="EMBL/GenBank/DDBJ databases">
        <authorList>
            <person name="McIlroy S.J."/>
            <person name="Karst S.M."/>
            <person name="Albertsen M."/>
        </authorList>
    </citation>
    <scope>NUCLEOTIDE SEQUENCE [LARGE SCALE GENOMIC DNA]</scope>
</reference>
<evidence type="ECO:0000313" key="2">
    <source>
        <dbReference type="Proteomes" id="UP000199169"/>
    </source>
</evidence>
<proteinExistence type="predicted"/>
<gene>
    <name evidence="1" type="primary">draIR</name>
    <name evidence="1" type="ORF">ACCAA_570006</name>
</gene>
<protein>
    <submittedName>
        <fullName evidence="1">DraI</fullName>
    </submittedName>
</protein>
<dbReference type="RefSeq" id="WP_186408233.1">
    <property type="nucleotide sequence ID" value="NZ_FLQX01000135.1"/>
</dbReference>
<dbReference type="AlphaFoldDB" id="A0A1A8XWJ9"/>